<dbReference type="KEGG" id="ssau:H8M03_00780"/>
<dbReference type="InterPro" id="IPR006620">
    <property type="entry name" value="Pro_4_hyd_alph"/>
</dbReference>
<dbReference type="PANTHER" id="PTHR10869">
    <property type="entry name" value="PROLYL 4-HYDROXYLASE ALPHA SUBUNIT"/>
    <property type="match status" value="1"/>
</dbReference>
<dbReference type="InterPro" id="IPR044862">
    <property type="entry name" value="Pro_4_hyd_alph_FE2OG_OXY"/>
</dbReference>
<feature type="region of interest" description="Disordered" evidence="6">
    <location>
        <begin position="1"/>
        <end position="20"/>
    </location>
</feature>
<accession>A0A7G9L2T5</accession>
<reference evidence="8 9" key="1">
    <citation type="submission" date="2020-08" db="EMBL/GenBank/DDBJ databases">
        <title>Sphingomonas sp. sand1-3 16S ribosomal RNA gene Genome sequencing and assembly.</title>
        <authorList>
            <person name="Kang M."/>
        </authorList>
    </citation>
    <scope>NUCLEOTIDE SEQUENCE [LARGE SCALE GENOMIC DNA]</scope>
    <source>
        <strain evidence="9">sand1-3</strain>
    </source>
</reference>
<dbReference type="Pfam" id="PF13640">
    <property type="entry name" value="2OG-FeII_Oxy_3"/>
    <property type="match status" value="1"/>
</dbReference>
<keyword evidence="9" id="KW-1185">Reference proteome</keyword>
<evidence type="ECO:0000313" key="9">
    <source>
        <dbReference type="Proteomes" id="UP000515861"/>
    </source>
</evidence>
<gene>
    <name evidence="8" type="ORF">H8M03_00780</name>
</gene>
<dbReference type="GO" id="GO:0005506">
    <property type="term" value="F:iron ion binding"/>
    <property type="evidence" value="ECO:0007669"/>
    <property type="project" value="InterPro"/>
</dbReference>
<dbReference type="GO" id="GO:0051213">
    <property type="term" value="F:dioxygenase activity"/>
    <property type="evidence" value="ECO:0007669"/>
    <property type="project" value="UniProtKB-KW"/>
</dbReference>
<dbReference type="AlphaFoldDB" id="A0A7G9L2T5"/>
<dbReference type="PANTHER" id="PTHR10869:SF246">
    <property type="entry name" value="TRANSMEMBRANE PROLYL 4-HYDROXYLASE"/>
    <property type="match status" value="1"/>
</dbReference>
<dbReference type="SMART" id="SM00702">
    <property type="entry name" value="P4Hc"/>
    <property type="match status" value="1"/>
</dbReference>
<evidence type="ECO:0000256" key="4">
    <source>
        <dbReference type="ARBA" id="ARBA00023002"/>
    </source>
</evidence>
<dbReference type="Gene3D" id="2.60.120.620">
    <property type="entry name" value="q2cbj1_9rhob like domain"/>
    <property type="match status" value="1"/>
</dbReference>
<protein>
    <submittedName>
        <fullName evidence="8">2OG-Fe(II) oxygenase</fullName>
    </submittedName>
</protein>
<name>A0A7G9L2T5_9SPHN</name>
<sequence>MSEADPNPRYNPPAGRFDDERSDLRAEFTRAVGNKLNRTGGLWQLTTAPQDKGQLYVANSFLTDDVCRALCDRIDANSVPSPLFEKEKYEGMRTSYTCYFDGADPVVASVNERISDLLGLDPALGEPLQGQRYHVGQQFKEHCDFFFTDQPYWPEYESHGGQRTWTAMIFLNRPERGGVTAFRRLNLALEPHPGRLITWNNVDDSGRPNPVMVHEGQPVEAGVKYIVTKWYRERPFV</sequence>
<keyword evidence="3" id="KW-0223">Dioxygenase</keyword>
<evidence type="ECO:0000313" key="8">
    <source>
        <dbReference type="EMBL" id="QNM82934.1"/>
    </source>
</evidence>
<organism evidence="8 9">
    <name type="scientific">Sphingomonas sabuli</name>
    <dbReference type="NCBI Taxonomy" id="2764186"/>
    <lineage>
        <taxon>Bacteria</taxon>
        <taxon>Pseudomonadati</taxon>
        <taxon>Pseudomonadota</taxon>
        <taxon>Alphaproteobacteria</taxon>
        <taxon>Sphingomonadales</taxon>
        <taxon>Sphingomonadaceae</taxon>
        <taxon>Sphingomonas</taxon>
    </lineage>
</organism>
<dbReference type="RefSeq" id="WP_187479889.1">
    <property type="nucleotide sequence ID" value="NZ_CP060697.1"/>
</dbReference>
<feature type="domain" description="Prolyl 4-hydroxylase alpha subunit" evidence="7">
    <location>
        <begin position="53"/>
        <end position="232"/>
    </location>
</feature>
<evidence type="ECO:0000256" key="5">
    <source>
        <dbReference type="ARBA" id="ARBA00023004"/>
    </source>
</evidence>
<evidence type="ECO:0000256" key="1">
    <source>
        <dbReference type="ARBA" id="ARBA00001961"/>
    </source>
</evidence>
<evidence type="ECO:0000256" key="2">
    <source>
        <dbReference type="ARBA" id="ARBA00022723"/>
    </source>
</evidence>
<dbReference type="Proteomes" id="UP000515861">
    <property type="component" value="Chromosome"/>
</dbReference>
<dbReference type="GO" id="GO:0031418">
    <property type="term" value="F:L-ascorbic acid binding"/>
    <property type="evidence" value="ECO:0007669"/>
    <property type="project" value="InterPro"/>
</dbReference>
<dbReference type="GO" id="GO:0016705">
    <property type="term" value="F:oxidoreductase activity, acting on paired donors, with incorporation or reduction of molecular oxygen"/>
    <property type="evidence" value="ECO:0007669"/>
    <property type="project" value="InterPro"/>
</dbReference>
<keyword evidence="2" id="KW-0479">Metal-binding</keyword>
<dbReference type="EMBL" id="CP060697">
    <property type="protein sequence ID" value="QNM82934.1"/>
    <property type="molecule type" value="Genomic_DNA"/>
</dbReference>
<keyword evidence="4" id="KW-0560">Oxidoreductase</keyword>
<proteinExistence type="predicted"/>
<comment type="cofactor">
    <cofactor evidence="1">
        <name>L-ascorbate</name>
        <dbReference type="ChEBI" id="CHEBI:38290"/>
    </cofactor>
</comment>
<evidence type="ECO:0000256" key="3">
    <source>
        <dbReference type="ARBA" id="ARBA00022964"/>
    </source>
</evidence>
<keyword evidence="5" id="KW-0408">Iron</keyword>
<evidence type="ECO:0000256" key="6">
    <source>
        <dbReference type="SAM" id="MobiDB-lite"/>
    </source>
</evidence>
<evidence type="ECO:0000259" key="7">
    <source>
        <dbReference type="SMART" id="SM00702"/>
    </source>
</evidence>
<dbReference type="InterPro" id="IPR045054">
    <property type="entry name" value="P4HA-like"/>
</dbReference>